<dbReference type="CDD" id="cd06183">
    <property type="entry name" value="cyt_b5_reduct_like"/>
    <property type="match status" value="1"/>
</dbReference>
<evidence type="ECO:0000256" key="10">
    <source>
        <dbReference type="RuleBase" id="RU361226"/>
    </source>
</evidence>
<dbReference type="InterPro" id="IPR017927">
    <property type="entry name" value="FAD-bd_FR_type"/>
</dbReference>
<dbReference type="InterPro" id="IPR017938">
    <property type="entry name" value="Riboflavin_synthase-like_b-brl"/>
</dbReference>
<evidence type="ECO:0000256" key="4">
    <source>
        <dbReference type="ARBA" id="ARBA00022630"/>
    </source>
</evidence>
<dbReference type="InterPro" id="IPR039261">
    <property type="entry name" value="FNR_nucleotide-bd"/>
</dbReference>
<dbReference type="Gene3D" id="2.40.30.10">
    <property type="entry name" value="Translation factors"/>
    <property type="match status" value="1"/>
</dbReference>
<comment type="similarity">
    <text evidence="3 10">Belongs to the flavoprotein pyridine nucleotide cytochrome reductase family.</text>
</comment>
<evidence type="ECO:0000256" key="2">
    <source>
        <dbReference type="ARBA" id="ARBA00004173"/>
    </source>
</evidence>
<evidence type="ECO:0000259" key="12">
    <source>
        <dbReference type="PROSITE" id="PS51384"/>
    </source>
</evidence>
<evidence type="ECO:0000256" key="7">
    <source>
        <dbReference type="ARBA" id="ARBA00023027"/>
    </source>
</evidence>
<dbReference type="PRINTS" id="PR00406">
    <property type="entry name" value="CYTB5RDTASE"/>
</dbReference>
<dbReference type="Pfam" id="PF00970">
    <property type="entry name" value="FAD_binding_6"/>
    <property type="match status" value="1"/>
</dbReference>
<keyword evidence="7 10" id="KW-0520">NAD</keyword>
<name>A0ABR1FZJ5_AURAN</name>
<keyword evidence="4 10" id="KW-0285">Flavoprotein</keyword>
<dbReference type="PANTHER" id="PTHR19370:SF171">
    <property type="entry name" value="NADH-CYTOCHROME B5 REDUCTASE 2"/>
    <property type="match status" value="1"/>
</dbReference>
<accession>A0ABR1FZJ5</accession>
<comment type="cofactor">
    <cofactor evidence="1 10">
        <name>FAD</name>
        <dbReference type="ChEBI" id="CHEBI:57692"/>
    </cofactor>
</comment>
<feature type="region of interest" description="Disordered" evidence="11">
    <location>
        <begin position="1"/>
        <end position="26"/>
    </location>
</feature>
<reference evidence="13 14" key="1">
    <citation type="submission" date="2024-03" db="EMBL/GenBank/DDBJ databases">
        <title>Aureococcus anophagefferens CCMP1851 and Kratosvirus quantuckense: Draft genome of a second virus-susceptible host strain in the model system.</title>
        <authorList>
            <person name="Chase E."/>
            <person name="Truchon A.R."/>
            <person name="Schepens W."/>
            <person name="Wilhelm S.W."/>
        </authorList>
    </citation>
    <scope>NUCLEOTIDE SEQUENCE [LARGE SCALE GENOMIC DNA]</scope>
    <source>
        <strain evidence="13 14">CCMP1851</strain>
    </source>
</reference>
<proteinExistence type="inferred from homology"/>
<keyword evidence="8" id="KW-0496">Mitochondrion</keyword>
<feature type="domain" description="FAD-binding FR-type" evidence="12">
    <location>
        <begin position="92"/>
        <end position="199"/>
    </location>
</feature>
<evidence type="ECO:0000313" key="13">
    <source>
        <dbReference type="EMBL" id="KAK7241588.1"/>
    </source>
</evidence>
<dbReference type="PRINTS" id="PR00371">
    <property type="entry name" value="FPNCR"/>
</dbReference>
<dbReference type="Proteomes" id="UP001363151">
    <property type="component" value="Unassembled WGS sequence"/>
</dbReference>
<protein>
    <recommendedName>
        <fullName evidence="10">NADH-cytochrome b5 reductase</fullName>
        <ecNumber evidence="10">1.6.2.2</ecNumber>
    </recommendedName>
</protein>
<evidence type="ECO:0000256" key="9">
    <source>
        <dbReference type="ARBA" id="ARBA00047682"/>
    </source>
</evidence>
<evidence type="ECO:0000256" key="11">
    <source>
        <dbReference type="SAM" id="MobiDB-lite"/>
    </source>
</evidence>
<dbReference type="InterPro" id="IPR001709">
    <property type="entry name" value="Flavoprot_Pyr_Nucl_cyt_Rdtase"/>
</dbReference>
<dbReference type="Pfam" id="PF00175">
    <property type="entry name" value="NAD_binding_1"/>
    <property type="match status" value="1"/>
</dbReference>
<dbReference type="SUPFAM" id="SSF52343">
    <property type="entry name" value="Ferredoxin reductase-like, C-terminal NADP-linked domain"/>
    <property type="match status" value="1"/>
</dbReference>
<comment type="catalytic activity">
    <reaction evidence="9 10">
        <text>2 Fe(III)-[cytochrome b5] + NADH = 2 Fe(II)-[cytochrome b5] + NAD(+) + H(+)</text>
        <dbReference type="Rhea" id="RHEA:46680"/>
        <dbReference type="Rhea" id="RHEA-COMP:10438"/>
        <dbReference type="Rhea" id="RHEA-COMP:10439"/>
        <dbReference type="ChEBI" id="CHEBI:15378"/>
        <dbReference type="ChEBI" id="CHEBI:29033"/>
        <dbReference type="ChEBI" id="CHEBI:29034"/>
        <dbReference type="ChEBI" id="CHEBI:57540"/>
        <dbReference type="ChEBI" id="CHEBI:57945"/>
        <dbReference type="EC" id="1.6.2.2"/>
    </reaction>
</comment>
<dbReference type="InterPro" id="IPR001834">
    <property type="entry name" value="CBR-like"/>
</dbReference>
<dbReference type="InterPro" id="IPR008333">
    <property type="entry name" value="Cbr1-like_FAD-bd_dom"/>
</dbReference>
<evidence type="ECO:0000256" key="6">
    <source>
        <dbReference type="ARBA" id="ARBA00023002"/>
    </source>
</evidence>
<evidence type="ECO:0000256" key="3">
    <source>
        <dbReference type="ARBA" id="ARBA00006105"/>
    </source>
</evidence>
<dbReference type="Gene3D" id="3.40.50.80">
    <property type="entry name" value="Nucleotide-binding domain of ferredoxin-NADP reductase (FNR) module"/>
    <property type="match status" value="1"/>
</dbReference>
<comment type="caution">
    <text evidence="13">The sequence shown here is derived from an EMBL/GenBank/DDBJ whole genome shotgun (WGS) entry which is preliminary data.</text>
</comment>
<evidence type="ECO:0000313" key="14">
    <source>
        <dbReference type="Proteomes" id="UP001363151"/>
    </source>
</evidence>
<evidence type="ECO:0000256" key="8">
    <source>
        <dbReference type="ARBA" id="ARBA00023128"/>
    </source>
</evidence>
<dbReference type="EC" id="1.6.2.2" evidence="10"/>
<dbReference type="InterPro" id="IPR001433">
    <property type="entry name" value="OxRdtase_FAD/NAD-bd"/>
</dbReference>
<evidence type="ECO:0000256" key="5">
    <source>
        <dbReference type="ARBA" id="ARBA00022827"/>
    </source>
</evidence>
<sequence>MHMRRAPSNERLDASRGATRRAVAARTTAPKRGGVLVRLLPDKPTAAAGLALLAAACLLLLRMPARRAQLRPRAPGPPTAGALPPGECALDASWRPLPLAARRYVSRDAVLLRFGLDAGESLRLPTCACLLARAGGVVRPYTPVSTNALVGSFELLVKVYAGAGLSARLAELPIGDTVDFSHVPKNVKVQFPFGAAHLAMIAGGSGVTPMLQALHAVLGSPGDETAVTVLASHKTREDALAVEALDAWADAHPRLTVVTTLTREPAGSAWAGRRGRVDARLVSEYVAPPHADVKVFVCGPPGMYEALAGPRDDPALAGLLRDLGYAADQVVKF</sequence>
<comment type="subcellular location">
    <subcellularLocation>
        <location evidence="2">Mitochondrion</location>
    </subcellularLocation>
</comment>
<dbReference type="EMBL" id="JBBJCI010000177">
    <property type="protein sequence ID" value="KAK7241588.1"/>
    <property type="molecule type" value="Genomic_DNA"/>
</dbReference>
<evidence type="ECO:0000256" key="1">
    <source>
        <dbReference type="ARBA" id="ARBA00001974"/>
    </source>
</evidence>
<keyword evidence="5 10" id="KW-0274">FAD</keyword>
<keyword evidence="6 10" id="KW-0560">Oxidoreductase</keyword>
<dbReference type="PROSITE" id="PS51384">
    <property type="entry name" value="FAD_FR"/>
    <property type="match status" value="1"/>
</dbReference>
<organism evidence="13 14">
    <name type="scientific">Aureococcus anophagefferens</name>
    <name type="common">Harmful bloom alga</name>
    <dbReference type="NCBI Taxonomy" id="44056"/>
    <lineage>
        <taxon>Eukaryota</taxon>
        <taxon>Sar</taxon>
        <taxon>Stramenopiles</taxon>
        <taxon>Ochrophyta</taxon>
        <taxon>Pelagophyceae</taxon>
        <taxon>Pelagomonadales</taxon>
        <taxon>Pelagomonadaceae</taxon>
        <taxon>Aureococcus</taxon>
    </lineage>
</organism>
<dbReference type="PANTHER" id="PTHR19370">
    <property type="entry name" value="NADH-CYTOCHROME B5 REDUCTASE"/>
    <property type="match status" value="1"/>
</dbReference>
<keyword evidence="14" id="KW-1185">Reference proteome</keyword>
<feature type="compositionally biased region" description="Low complexity" evidence="11">
    <location>
        <begin position="15"/>
        <end position="26"/>
    </location>
</feature>
<gene>
    <name evidence="13" type="ORF">SO694_00171024</name>
</gene>
<dbReference type="SUPFAM" id="SSF63380">
    <property type="entry name" value="Riboflavin synthase domain-like"/>
    <property type="match status" value="1"/>
</dbReference>